<evidence type="ECO:0000313" key="6">
    <source>
        <dbReference type="EMBL" id="MBK1827853.1"/>
    </source>
</evidence>
<dbReference type="AlphaFoldDB" id="A0A934VBX8"/>
<reference evidence="6" key="1">
    <citation type="submission" date="2021-01" db="EMBL/GenBank/DDBJ databases">
        <title>Modified the classification status of verrucomicrobia.</title>
        <authorList>
            <person name="Feng X."/>
        </authorList>
    </citation>
    <scope>NUCLEOTIDE SEQUENCE</scope>
    <source>
        <strain evidence="6">KCTC 22201</strain>
    </source>
</reference>
<dbReference type="Gene3D" id="1.10.760.10">
    <property type="entry name" value="Cytochrome c-like domain"/>
    <property type="match status" value="4"/>
</dbReference>
<dbReference type="SUPFAM" id="SSF46626">
    <property type="entry name" value="Cytochrome c"/>
    <property type="match status" value="4"/>
</dbReference>
<dbReference type="SUPFAM" id="SSF48695">
    <property type="entry name" value="Multiheme cytochromes"/>
    <property type="match status" value="1"/>
</dbReference>
<organism evidence="6 7">
    <name type="scientific">Haloferula rosea</name>
    <dbReference type="NCBI Taxonomy" id="490093"/>
    <lineage>
        <taxon>Bacteria</taxon>
        <taxon>Pseudomonadati</taxon>
        <taxon>Verrucomicrobiota</taxon>
        <taxon>Verrucomicrobiia</taxon>
        <taxon>Verrucomicrobiales</taxon>
        <taxon>Verrucomicrobiaceae</taxon>
        <taxon>Haloferula</taxon>
    </lineage>
</organism>
<feature type="domain" description="Cytochrome c" evidence="5">
    <location>
        <begin position="54"/>
        <end position="135"/>
    </location>
</feature>
<comment type="caution">
    <text evidence="6">The sequence shown here is derived from an EMBL/GenBank/DDBJ whole genome shotgun (WGS) entry which is preliminary data.</text>
</comment>
<sequence>MTIPISQAAGHPNFRTGGRMRHLMAGLMWLGCGGAGLFELSASPIVAGAHEDLDPVLAGRVLLSELNCTRCHDGISVSRGAPDLADAGARIDPGYLKEFILSPHEAKPGTTMPSMLGKVAEAERGKVADLLVDHILGIKGPAPEPATEPAPDSVKRGAGLFHKIGCVACHAPEDEAIEGSVPLHRLGEKFTIASLVAFLEDPLAVRPGGRMPKFALTHAEAEHLASYLLRDANPRRTVASDREPTGAGKRWFDSLQCAQCHEPSQSGAAALKDLDSGKSCTTAQYPLSEEQQGWISAALDALDRKLDPAEEVLVEMARLNCIACHQRDYIGGPSAARDPYFTTENLNLGEQARIPPDLTDVGAKLKPQALRRILAGDRIHRPYLHARMPAFGYRNTQRLFELLSENDELPKAEFERVTDRKKARESGHALVGDKYLSCVACHTFNGDSTTTLNAIDLNSMADRLTENWFHLYLRNPQEFHETTIMPNFWPGGKPVRPEILDGDSGKQIDAIWEYLQAGRGARIPSGIRPEPIHYGPQHGEAVMLRRQYRGIGKRGIGVGYPEGVNLAFDAAQCRLGSIWAGPFAEMSGVWRGQGSGNVHEGGKDVLRFPVGPAFATLASLEAPWPVLEEAVKAEGFQFQGYALDEAQRPTFRYSFSGLQIDDQFLDDADGPSLTRELRFDRDAPEALYFRVAAGKLRAGESGKRVFRLGERLELQLSSDGLLRKSAGQSELLVPLVELKSLGITYRFISP</sequence>
<evidence type="ECO:0000313" key="7">
    <source>
        <dbReference type="Proteomes" id="UP000658278"/>
    </source>
</evidence>
<dbReference type="Proteomes" id="UP000658278">
    <property type="component" value="Unassembled WGS sequence"/>
</dbReference>
<dbReference type="RefSeq" id="WP_200280062.1">
    <property type="nucleotide sequence ID" value="NZ_JAENII010000009.1"/>
</dbReference>
<keyword evidence="3 4" id="KW-0408">Iron</keyword>
<evidence type="ECO:0000256" key="4">
    <source>
        <dbReference type="PROSITE-ProRule" id="PRU00433"/>
    </source>
</evidence>
<dbReference type="InterPro" id="IPR036909">
    <property type="entry name" value="Cyt_c-like_dom_sf"/>
</dbReference>
<evidence type="ECO:0000256" key="1">
    <source>
        <dbReference type="ARBA" id="ARBA00022617"/>
    </source>
</evidence>
<name>A0A934VBX8_9BACT</name>
<evidence type="ECO:0000256" key="2">
    <source>
        <dbReference type="ARBA" id="ARBA00022723"/>
    </source>
</evidence>
<evidence type="ECO:0000256" key="3">
    <source>
        <dbReference type="ARBA" id="ARBA00023004"/>
    </source>
</evidence>
<dbReference type="InterPro" id="IPR036280">
    <property type="entry name" value="Multihaem_cyt_sf"/>
</dbReference>
<keyword evidence="1 4" id="KW-0349">Heme</keyword>
<keyword evidence="2 4" id="KW-0479">Metal-binding</keyword>
<accession>A0A934VBX8</accession>
<dbReference type="GO" id="GO:0020037">
    <property type="term" value="F:heme binding"/>
    <property type="evidence" value="ECO:0007669"/>
    <property type="project" value="InterPro"/>
</dbReference>
<dbReference type="GO" id="GO:0009055">
    <property type="term" value="F:electron transfer activity"/>
    <property type="evidence" value="ECO:0007669"/>
    <property type="project" value="InterPro"/>
</dbReference>
<dbReference type="EMBL" id="JAENII010000009">
    <property type="protein sequence ID" value="MBK1827853.1"/>
    <property type="molecule type" value="Genomic_DNA"/>
</dbReference>
<dbReference type="PROSITE" id="PS51007">
    <property type="entry name" value="CYTC"/>
    <property type="match status" value="3"/>
</dbReference>
<protein>
    <submittedName>
        <fullName evidence="6">C-type cytochrome</fullName>
    </submittedName>
</protein>
<dbReference type="GO" id="GO:0046872">
    <property type="term" value="F:metal ion binding"/>
    <property type="evidence" value="ECO:0007669"/>
    <property type="project" value="UniProtKB-KW"/>
</dbReference>
<proteinExistence type="predicted"/>
<feature type="domain" description="Cytochrome c" evidence="5">
    <location>
        <begin position="152"/>
        <end position="232"/>
    </location>
</feature>
<dbReference type="PANTHER" id="PTHR33546">
    <property type="entry name" value="LARGE, MULTIFUNCTIONAL SECRETED PROTEIN-RELATED"/>
    <property type="match status" value="1"/>
</dbReference>
<keyword evidence="7" id="KW-1185">Reference proteome</keyword>
<dbReference type="PANTHER" id="PTHR33546:SF1">
    <property type="entry name" value="LARGE, MULTIFUNCTIONAL SECRETED PROTEIN"/>
    <property type="match status" value="1"/>
</dbReference>
<evidence type="ECO:0000259" key="5">
    <source>
        <dbReference type="PROSITE" id="PS51007"/>
    </source>
</evidence>
<feature type="domain" description="Cytochrome c" evidence="5">
    <location>
        <begin position="304"/>
        <end position="519"/>
    </location>
</feature>
<gene>
    <name evidence="6" type="ORF">JIN81_12550</name>
</gene>
<dbReference type="InterPro" id="IPR009056">
    <property type="entry name" value="Cyt_c-like_dom"/>
</dbReference>